<evidence type="ECO:0000256" key="5">
    <source>
        <dbReference type="ARBA" id="ARBA00022691"/>
    </source>
</evidence>
<sequence length="817" mass="94189">MREENYIENEEVKRITESLWQLISSLRGVLPVEQHHVVLFLMSAYYDGIIGEELIKGEVDYEDFFYALEDDYRYCDLLKVYKPIINAIPEWPLEVIIRRLSIIDSDLSESVFNRIFDNLLFKIASNQGKHSGEFLLPTEVSKLVMELVNIPTRAKVFNPFAGLASFATYLDYAESYYGQEISDSTWALGKLRLLRLEKSRTFNIDYRIEDSINNWPEFKAFDLIVSNPPFNYKIDSFIADQFGWKRMNVETYVIKKGLESINFDGKVACVISQGLLFRGGEEQKFRKYLVEEGLIETIVSLPGGILKHTGVPVCILILTRKRNSNRLIKMIETSSFINNENNREKHLDVVRLLDYSNEFNRSKAVIEVSIDQVRQHHYNLNIKRYFVEDFNGIPLIELVKTIRGQRVGNESRTTGKFVRTSNLKDNDVSYQLELDEIKEIELPSYSSRIESDCILVSTRWKSLKPTLFEYKGAPIYIGMDLLAIKVDSNNFEVDPHYLISELRSTKVLKQVAAFQNPGAITFLNRNDFFEIKIDLPTIEEQRAKVKGILDLSEKFKALQMERNALAHGQQVANFDEFASLKHSLGAPRQNILSNAKSLIRFFENNHSDAFKEVSELYNKRYNTNLVDDLIQIKDDVNHISTILEKGENGLTLDNFDLKSISIQEIDKALKATRKVREKYKPQYKEPLISEISGKAIKANITLFKILINNILSNADKYAFNSKDNANQLIIELKATEDVLELEIRNNGTPFPNNFSKDKFISKFTTISLDNGSGLGGYDINRIAKYFENPDWELVLNNNDVFPVVFRFTFPIIPMINE</sequence>
<name>A0A1M6KXQ4_9FLAO</name>
<keyword evidence="11" id="KW-1185">Reference proteome</keyword>
<reference evidence="11" key="1">
    <citation type="submission" date="2016-11" db="EMBL/GenBank/DDBJ databases">
        <authorList>
            <person name="Varghese N."/>
            <person name="Submissions S."/>
        </authorList>
    </citation>
    <scope>NUCLEOTIDE SEQUENCE [LARGE SCALE GENOMIC DNA]</scope>
    <source>
        <strain evidence="11">CGMCC 1.8863</strain>
    </source>
</reference>
<dbReference type="PROSITE" id="PS00092">
    <property type="entry name" value="N6_MTASE"/>
    <property type="match status" value="1"/>
</dbReference>
<dbReference type="InterPro" id="IPR029063">
    <property type="entry name" value="SAM-dependent_MTases_sf"/>
</dbReference>
<dbReference type="GO" id="GO:0009307">
    <property type="term" value="P:DNA restriction-modification system"/>
    <property type="evidence" value="ECO:0007669"/>
    <property type="project" value="UniProtKB-KW"/>
</dbReference>
<dbReference type="InterPro" id="IPR051537">
    <property type="entry name" value="DNA_Adenine_Mtase"/>
</dbReference>
<dbReference type="PRINTS" id="PR00507">
    <property type="entry name" value="N12N6MTFRASE"/>
</dbReference>
<evidence type="ECO:0000256" key="6">
    <source>
        <dbReference type="ARBA" id="ARBA00022747"/>
    </source>
</evidence>
<dbReference type="SUPFAM" id="SSF55874">
    <property type="entry name" value="ATPase domain of HSP90 chaperone/DNA topoisomerase II/histidine kinase"/>
    <property type="match status" value="1"/>
</dbReference>
<dbReference type="GO" id="GO:0009007">
    <property type="term" value="F:site-specific DNA-methyltransferase (adenine-specific) activity"/>
    <property type="evidence" value="ECO:0007669"/>
    <property type="project" value="UniProtKB-EC"/>
</dbReference>
<dbReference type="EMBL" id="FQYX01000028">
    <property type="protein sequence ID" value="SHJ63636.1"/>
    <property type="molecule type" value="Genomic_DNA"/>
</dbReference>
<dbReference type="InterPro" id="IPR036890">
    <property type="entry name" value="HATPase_C_sf"/>
</dbReference>
<dbReference type="AlphaFoldDB" id="A0A1M6KXQ4"/>
<protein>
    <recommendedName>
        <fullName evidence="2">site-specific DNA-methyltransferase (adenine-specific)</fullName>
        <ecNumber evidence="2">2.1.1.72</ecNumber>
    </recommendedName>
</protein>
<organism evidence="10 11">
    <name type="scientific">Arenibacter nanhaiticus</name>
    <dbReference type="NCBI Taxonomy" id="558155"/>
    <lineage>
        <taxon>Bacteria</taxon>
        <taxon>Pseudomonadati</taxon>
        <taxon>Bacteroidota</taxon>
        <taxon>Flavobacteriia</taxon>
        <taxon>Flavobacteriales</taxon>
        <taxon>Flavobacteriaceae</taxon>
        <taxon>Arenibacter</taxon>
    </lineage>
</organism>
<dbReference type="EC" id="2.1.1.72" evidence="2"/>
<evidence type="ECO:0000259" key="9">
    <source>
        <dbReference type="Pfam" id="PF02384"/>
    </source>
</evidence>
<keyword evidence="5" id="KW-0949">S-adenosyl-L-methionine</keyword>
<accession>A0A1M6KXQ4</accession>
<keyword evidence="4" id="KW-0808">Transferase</keyword>
<feature type="domain" description="DNA methylase adenine-specific" evidence="9">
    <location>
        <begin position="109"/>
        <end position="386"/>
    </location>
</feature>
<keyword evidence="7" id="KW-0238">DNA-binding</keyword>
<comment type="similarity">
    <text evidence="1">Belongs to the N(4)/N(6)-methyltransferase family.</text>
</comment>
<evidence type="ECO:0000256" key="1">
    <source>
        <dbReference type="ARBA" id="ARBA00006594"/>
    </source>
</evidence>
<dbReference type="Pfam" id="PF02384">
    <property type="entry name" value="N6_Mtase"/>
    <property type="match status" value="1"/>
</dbReference>
<comment type="catalytic activity">
    <reaction evidence="8">
        <text>a 2'-deoxyadenosine in DNA + S-adenosyl-L-methionine = an N(6)-methyl-2'-deoxyadenosine in DNA + S-adenosyl-L-homocysteine + H(+)</text>
        <dbReference type="Rhea" id="RHEA:15197"/>
        <dbReference type="Rhea" id="RHEA-COMP:12418"/>
        <dbReference type="Rhea" id="RHEA-COMP:12419"/>
        <dbReference type="ChEBI" id="CHEBI:15378"/>
        <dbReference type="ChEBI" id="CHEBI:57856"/>
        <dbReference type="ChEBI" id="CHEBI:59789"/>
        <dbReference type="ChEBI" id="CHEBI:90615"/>
        <dbReference type="ChEBI" id="CHEBI:90616"/>
        <dbReference type="EC" id="2.1.1.72"/>
    </reaction>
</comment>
<evidence type="ECO:0000313" key="11">
    <source>
        <dbReference type="Proteomes" id="UP000184231"/>
    </source>
</evidence>
<gene>
    <name evidence="10" type="ORF">SAMN04487911_12835</name>
</gene>
<dbReference type="Gene3D" id="3.40.50.150">
    <property type="entry name" value="Vaccinia Virus protein VP39"/>
    <property type="match status" value="1"/>
</dbReference>
<keyword evidence="6" id="KW-0680">Restriction system</keyword>
<dbReference type="GO" id="GO:0003677">
    <property type="term" value="F:DNA binding"/>
    <property type="evidence" value="ECO:0007669"/>
    <property type="project" value="UniProtKB-KW"/>
</dbReference>
<evidence type="ECO:0000256" key="2">
    <source>
        <dbReference type="ARBA" id="ARBA00011900"/>
    </source>
</evidence>
<dbReference type="PANTHER" id="PTHR42933:SF3">
    <property type="entry name" value="TYPE I RESTRICTION ENZYME MJAVIII METHYLASE SUBUNIT"/>
    <property type="match status" value="1"/>
</dbReference>
<dbReference type="SUPFAM" id="SSF116734">
    <property type="entry name" value="DNA methylase specificity domain"/>
    <property type="match status" value="1"/>
</dbReference>
<dbReference type="OrthoDB" id="9814572at2"/>
<dbReference type="RefSeq" id="WP_072765485.1">
    <property type="nucleotide sequence ID" value="NZ_FQYX01000028.1"/>
</dbReference>
<dbReference type="InterPro" id="IPR003356">
    <property type="entry name" value="DNA_methylase_A-5"/>
</dbReference>
<dbReference type="GO" id="GO:0032259">
    <property type="term" value="P:methylation"/>
    <property type="evidence" value="ECO:0007669"/>
    <property type="project" value="UniProtKB-KW"/>
</dbReference>
<keyword evidence="3 10" id="KW-0489">Methyltransferase</keyword>
<dbReference type="Gene3D" id="3.30.565.10">
    <property type="entry name" value="Histidine kinase-like ATPase, C-terminal domain"/>
    <property type="match status" value="1"/>
</dbReference>
<evidence type="ECO:0000256" key="3">
    <source>
        <dbReference type="ARBA" id="ARBA00022603"/>
    </source>
</evidence>
<evidence type="ECO:0000256" key="7">
    <source>
        <dbReference type="ARBA" id="ARBA00023125"/>
    </source>
</evidence>
<dbReference type="PANTHER" id="PTHR42933">
    <property type="entry name" value="SLR6095 PROTEIN"/>
    <property type="match status" value="1"/>
</dbReference>
<proteinExistence type="inferred from homology"/>
<evidence type="ECO:0000313" key="10">
    <source>
        <dbReference type="EMBL" id="SHJ63636.1"/>
    </source>
</evidence>
<dbReference type="GO" id="GO:0008170">
    <property type="term" value="F:N-methyltransferase activity"/>
    <property type="evidence" value="ECO:0007669"/>
    <property type="project" value="InterPro"/>
</dbReference>
<dbReference type="InterPro" id="IPR044946">
    <property type="entry name" value="Restrct_endonuc_typeI_TRD_sf"/>
</dbReference>
<dbReference type="Gene3D" id="3.90.220.20">
    <property type="entry name" value="DNA methylase specificity domains"/>
    <property type="match status" value="1"/>
</dbReference>
<evidence type="ECO:0000256" key="8">
    <source>
        <dbReference type="ARBA" id="ARBA00047942"/>
    </source>
</evidence>
<dbReference type="Proteomes" id="UP000184231">
    <property type="component" value="Unassembled WGS sequence"/>
</dbReference>
<dbReference type="SUPFAM" id="SSF53335">
    <property type="entry name" value="S-adenosyl-L-methionine-dependent methyltransferases"/>
    <property type="match status" value="1"/>
</dbReference>
<evidence type="ECO:0000256" key="4">
    <source>
        <dbReference type="ARBA" id="ARBA00022679"/>
    </source>
</evidence>
<dbReference type="STRING" id="558155.SAMN04487911_12835"/>
<dbReference type="InterPro" id="IPR002052">
    <property type="entry name" value="DNA_methylase_N6_adenine_CS"/>
</dbReference>